<feature type="domain" description="DUF7705" evidence="2">
    <location>
        <begin position="31"/>
        <end position="200"/>
    </location>
</feature>
<feature type="domain" description="DUF7705" evidence="2">
    <location>
        <begin position="454"/>
        <end position="493"/>
    </location>
</feature>
<protein>
    <recommendedName>
        <fullName evidence="2">DUF7705 domain-containing protein</fullName>
    </recommendedName>
</protein>
<proteinExistence type="predicted"/>
<dbReference type="PANTHER" id="PTHR33916">
    <property type="entry name" value="EXPANSIN-LIKE EG45 DOMAIN-CONTAINING PROTEIN"/>
    <property type="match status" value="1"/>
</dbReference>
<evidence type="ECO:0000256" key="1">
    <source>
        <dbReference type="SAM" id="Phobius"/>
    </source>
</evidence>
<keyword evidence="4" id="KW-1185">Reference proteome</keyword>
<keyword evidence="1" id="KW-0472">Membrane</keyword>
<reference evidence="3" key="1">
    <citation type="submission" date="2022-12" db="EMBL/GenBank/DDBJ databases">
        <title>Draft genome assemblies for two species of Escallonia (Escalloniales).</title>
        <authorList>
            <person name="Chanderbali A."/>
            <person name="Dervinis C."/>
            <person name="Anghel I."/>
            <person name="Soltis D."/>
            <person name="Soltis P."/>
            <person name="Zapata F."/>
        </authorList>
    </citation>
    <scope>NUCLEOTIDE SEQUENCE</scope>
    <source>
        <strain evidence="3">UCBG64.0493</strain>
        <tissue evidence="3">Leaf</tissue>
    </source>
</reference>
<dbReference type="Proteomes" id="UP001188597">
    <property type="component" value="Unassembled WGS sequence"/>
</dbReference>
<accession>A0AA88SQG8</accession>
<gene>
    <name evidence="3" type="ORF">RJ639_025425</name>
</gene>
<dbReference type="PANTHER" id="PTHR33916:SF7">
    <property type="entry name" value="NEPROSIN DOMAIN-CONTAINING PROTEIN"/>
    <property type="match status" value="1"/>
</dbReference>
<keyword evidence="1" id="KW-0812">Transmembrane</keyword>
<feature type="domain" description="DUF7705" evidence="2">
    <location>
        <begin position="212"/>
        <end position="370"/>
    </location>
</feature>
<evidence type="ECO:0000259" key="2">
    <source>
        <dbReference type="Pfam" id="PF24804"/>
    </source>
</evidence>
<name>A0AA88SQG8_9ASTE</name>
<dbReference type="InterPro" id="IPR056122">
    <property type="entry name" value="DUF7705"/>
</dbReference>
<comment type="caution">
    <text evidence="3">The sequence shown here is derived from an EMBL/GenBank/DDBJ whole genome shotgun (WGS) entry which is preliminary data.</text>
</comment>
<evidence type="ECO:0000313" key="4">
    <source>
        <dbReference type="Proteomes" id="UP001188597"/>
    </source>
</evidence>
<evidence type="ECO:0000313" key="3">
    <source>
        <dbReference type="EMBL" id="KAK2996790.1"/>
    </source>
</evidence>
<feature type="transmembrane region" description="Helical" evidence="1">
    <location>
        <begin position="371"/>
        <end position="397"/>
    </location>
</feature>
<organism evidence="3 4">
    <name type="scientific">Escallonia herrerae</name>
    <dbReference type="NCBI Taxonomy" id="1293975"/>
    <lineage>
        <taxon>Eukaryota</taxon>
        <taxon>Viridiplantae</taxon>
        <taxon>Streptophyta</taxon>
        <taxon>Embryophyta</taxon>
        <taxon>Tracheophyta</taxon>
        <taxon>Spermatophyta</taxon>
        <taxon>Magnoliopsida</taxon>
        <taxon>eudicotyledons</taxon>
        <taxon>Gunneridae</taxon>
        <taxon>Pentapetalae</taxon>
        <taxon>asterids</taxon>
        <taxon>campanulids</taxon>
        <taxon>Escalloniales</taxon>
        <taxon>Escalloniaceae</taxon>
        <taxon>Escallonia</taxon>
    </lineage>
</organism>
<dbReference type="Pfam" id="PF24804">
    <property type="entry name" value="DUF7705"/>
    <property type="match status" value="3"/>
</dbReference>
<sequence>MATMVPKQFCSALFAAVLHCVIIVFAKRDYISVIGDPGMRRDGLRVAIEAWNQCNEVGEEAPGMGSPREADCFDVHSSRSQNILLAIGLNCCNTSHLLMFSVCPFFLLPCAAGTKVKVVHRVGEKANKRGISSAKAQNLGKINVNKYAAWKEKYLGRKCQVQDEPNPWQFWMIMLKSGNMDTLAAVCPKNGMKSEALHKQVSVSMLWQRKAATKKETSYFSVTWEKEVGKGSWVFHHVLKTSKKYPWLMLYLRSDATSGFSGGYHYQTRGMSKIVPKSPDFKVIFTLDIKRVGGPKSQFYLMDIGGCWKNNGQPCNGDVTSDVTRYSEMIINPSTDSWCNPGSLASCPPYHTRPDGTRIHRSDKRNFPMQLIIITALQAMLSILWSHITIVILIATLSRRKYCKFYHILFGERTGTQFVRVKVGLGIQELGNLMLGDFLRHSTSTSNIAAFVEMQDPGTVPMRYWPSIDLGTEIYISSNECAEWSVSDFDIFVPNADE</sequence>
<dbReference type="AlphaFoldDB" id="A0AA88SQG8"/>
<keyword evidence="1" id="KW-1133">Transmembrane helix</keyword>
<dbReference type="EMBL" id="JAVXUP010004700">
    <property type="protein sequence ID" value="KAK2996790.1"/>
    <property type="molecule type" value="Genomic_DNA"/>
</dbReference>